<organism evidence="1 2">
    <name type="scientific">Candolleomyces eurysporus</name>
    <dbReference type="NCBI Taxonomy" id="2828524"/>
    <lineage>
        <taxon>Eukaryota</taxon>
        <taxon>Fungi</taxon>
        <taxon>Dikarya</taxon>
        <taxon>Basidiomycota</taxon>
        <taxon>Agaricomycotina</taxon>
        <taxon>Agaricomycetes</taxon>
        <taxon>Agaricomycetidae</taxon>
        <taxon>Agaricales</taxon>
        <taxon>Agaricineae</taxon>
        <taxon>Psathyrellaceae</taxon>
        <taxon>Candolleomyces</taxon>
    </lineage>
</organism>
<dbReference type="CDD" id="cd18186">
    <property type="entry name" value="BTB_POZ_ZBTB_KLHL-like"/>
    <property type="match status" value="1"/>
</dbReference>
<name>A0A9W8MJ31_9AGAR</name>
<accession>A0A9W8MJ31</accession>
<reference evidence="1" key="1">
    <citation type="submission" date="2022-06" db="EMBL/GenBank/DDBJ databases">
        <title>Genome Sequence of Candolleomyces eurysporus.</title>
        <authorList>
            <person name="Buettner E."/>
        </authorList>
    </citation>
    <scope>NUCLEOTIDE SEQUENCE</scope>
    <source>
        <strain evidence="1">VTCC 930004</strain>
    </source>
</reference>
<proteinExistence type="predicted"/>
<keyword evidence="2" id="KW-1185">Reference proteome</keyword>
<feature type="non-terminal residue" evidence="1">
    <location>
        <position position="1"/>
    </location>
</feature>
<dbReference type="Proteomes" id="UP001140091">
    <property type="component" value="Unassembled WGS sequence"/>
</dbReference>
<dbReference type="OrthoDB" id="2593747at2759"/>
<gene>
    <name evidence="1" type="ORF">H1R20_g6730</name>
</gene>
<dbReference type="PANTHER" id="PTHR47022">
    <property type="entry name" value="BTB AND MATH DOMAIN-CONTAINING PROTEIN 36-RELATED"/>
    <property type="match status" value="1"/>
</dbReference>
<dbReference type="PANTHER" id="PTHR47022:SF1">
    <property type="entry name" value="BTB AND MATH DOMAIN-CONTAINING PROTEIN 36-RELATED"/>
    <property type="match status" value="1"/>
</dbReference>
<protein>
    <recommendedName>
        <fullName evidence="3">BTB domain-containing protein</fullName>
    </recommendedName>
</protein>
<dbReference type="AlphaFoldDB" id="A0A9W8MJ31"/>
<comment type="caution">
    <text evidence="1">The sequence shown here is derived from an EMBL/GenBank/DDBJ whole genome shotgun (WGS) entry which is preliminary data.</text>
</comment>
<evidence type="ECO:0000313" key="2">
    <source>
        <dbReference type="Proteomes" id="UP001140091"/>
    </source>
</evidence>
<evidence type="ECO:0000313" key="1">
    <source>
        <dbReference type="EMBL" id="KAJ2930384.1"/>
    </source>
</evidence>
<evidence type="ECO:0008006" key="3">
    <source>
        <dbReference type="Google" id="ProtNLM"/>
    </source>
</evidence>
<dbReference type="EMBL" id="JANBPK010000844">
    <property type="protein sequence ID" value="KAJ2930384.1"/>
    <property type="molecule type" value="Genomic_DNA"/>
</dbReference>
<sequence>MSTALTKSASDGTSPGPVAHPTRIRWGGIIFFKVRQVYSAVDHSICVDDWSSAERNQIEDIVFEAPQYRFTELSEVFETMFHLPVRGDGNVEGRDEEHPIVLEGYRAAHFKALLEVIYPTVDDMISGSFKLGKEEWIGVLNLSTRLSMKKIRTLAFNELSKVPLDPVEKVTLGREYKVAKWFQDGLSELVSEHPIRPLPELKSQLGAEMACTLLWVQIQTLQKLHGEVPALTGPTLGMLACYYCQAAMFVEEIIFEAPRRRFPEHSEVFETMFHPPTGSNGHIEGEDEDHPIVLEDYKAAHFYALLNDLYTTPHDFISGGLKLDKEKWICMLNLSTRWDMKQPRAWVNLYVIDNFISHIEHLSSFAPISTTTAIIMSTALNEPANSGTSPGCRARPKRIRWGGTIFFKVEESVFEAPRYRFAEESEVFETMFHLPTGSNGIVEGRDEEHPIVLEGYRASEFDALLGVLCPTTDDLISGKFALEKDEWIGVLNLSTRWTMKKIRKHAIDELSKLALAPVEKVALGREHKVAKWFKDGLTELVSEYPVPPLTELKSQLGAEMACTLLWIHIQTLPKPREEGLFLASLTPGMLACCS</sequence>